<organism evidence="2 3">
    <name type="scientific">Brenthis ino</name>
    <name type="common">lesser marbled fritillary</name>
    <dbReference type="NCBI Taxonomy" id="405034"/>
    <lineage>
        <taxon>Eukaryota</taxon>
        <taxon>Metazoa</taxon>
        <taxon>Ecdysozoa</taxon>
        <taxon>Arthropoda</taxon>
        <taxon>Hexapoda</taxon>
        <taxon>Insecta</taxon>
        <taxon>Pterygota</taxon>
        <taxon>Neoptera</taxon>
        <taxon>Endopterygota</taxon>
        <taxon>Lepidoptera</taxon>
        <taxon>Glossata</taxon>
        <taxon>Ditrysia</taxon>
        <taxon>Papilionoidea</taxon>
        <taxon>Nymphalidae</taxon>
        <taxon>Heliconiinae</taxon>
        <taxon>Argynnini</taxon>
        <taxon>Brenthis</taxon>
    </lineage>
</organism>
<keyword evidence="3" id="KW-1185">Reference proteome</keyword>
<reference evidence="2" key="1">
    <citation type="submission" date="2021-12" db="EMBL/GenBank/DDBJ databases">
        <authorList>
            <person name="Martin H S."/>
        </authorList>
    </citation>
    <scope>NUCLEOTIDE SEQUENCE</scope>
</reference>
<evidence type="ECO:0000313" key="3">
    <source>
        <dbReference type="Proteomes" id="UP000838878"/>
    </source>
</evidence>
<feature type="non-terminal residue" evidence="2">
    <location>
        <position position="106"/>
    </location>
</feature>
<dbReference type="AlphaFoldDB" id="A0A8J9YD25"/>
<name>A0A8J9YD25_9NEOP</name>
<sequence>MNVLRSPTRSGLATNFSGSQPNLSSGNIQSEFSEFQNVNLRSKRKKREDDESTKQDIGEIRKQISMMMSMLTTFGEKQQQFMEKISSEISSITEQINSILSQHWKT</sequence>
<evidence type="ECO:0000256" key="1">
    <source>
        <dbReference type="SAM" id="MobiDB-lite"/>
    </source>
</evidence>
<feature type="region of interest" description="Disordered" evidence="1">
    <location>
        <begin position="1"/>
        <end position="57"/>
    </location>
</feature>
<feature type="compositionally biased region" description="Basic and acidic residues" evidence="1">
    <location>
        <begin position="47"/>
        <end position="57"/>
    </location>
</feature>
<evidence type="ECO:0000313" key="2">
    <source>
        <dbReference type="EMBL" id="CAH0726269.1"/>
    </source>
</evidence>
<protein>
    <submittedName>
        <fullName evidence="2">Uncharacterized protein</fullName>
    </submittedName>
</protein>
<proteinExistence type="predicted"/>
<dbReference type="Proteomes" id="UP000838878">
    <property type="component" value="Chromosome 5"/>
</dbReference>
<dbReference type="OrthoDB" id="7480989at2759"/>
<gene>
    <name evidence="2" type="ORF">BINO364_LOCUS11748</name>
</gene>
<accession>A0A8J9YD25</accession>
<feature type="compositionally biased region" description="Polar residues" evidence="1">
    <location>
        <begin position="1"/>
        <end position="40"/>
    </location>
</feature>
<dbReference type="EMBL" id="OV170225">
    <property type="protein sequence ID" value="CAH0726269.1"/>
    <property type="molecule type" value="Genomic_DNA"/>
</dbReference>